<evidence type="ECO:0000256" key="8">
    <source>
        <dbReference type="SAM" id="Phobius"/>
    </source>
</evidence>
<reference evidence="9 10" key="2">
    <citation type="submission" date="2019-01" db="EMBL/GenBank/DDBJ databases">
        <title>Motilimonas pumilus sp. nov., isolated from the gut of sea cucumber (Apostichopus japonicus).</title>
        <authorList>
            <person name="Wang F.-Q."/>
            <person name="Ren L.-H."/>
            <person name="Lin Y.-W."/>
            <person name="Sun G.-H."/>
            <person name="Du Z.-J."/>
            <person name="Zhao J.-X."/>
            <person name="Liu X.-J."/>
            <person name="Liu L.-J."/>
        </authorList>
    </citation>
    <scope>NUCLEOTIDE SEQUENCE [LARGE SCALE GENOMIC DNA]</scope>
    <source>
        <strain evidence="9 10">PLHSC7-2</strain>
    </source>
</reference>
<accession>A0A418YD85</accession>
<keyword evidence="3" id="KW-0406">Ion transport</keyword>
<protein>
    <submittedName>
        <fullName evidence="9">Metal ABC transporter permease</fullName>
    </submittedName>
</protein>
<feature type="transmembrane region" description="Helical" evidence="8">
    <location>
        <begin position="56"/>
        <end position="81"/>
    </location>
</feature>
<organism evidence="9 10">
    <name type="scientific">Motilimonas pumila</name>
    <dbReference type="NCBI Taxonomy" id="2303987"/>
    <lineage>
        <taxon>Bacteria</taxon>
        <taxon>Pseudomonadati</taxon>
        <taxon>Pseudomonadota</taxon>
        <taxon>Gammaproteobacteria</taxon>
        <taxon>Alteromonadales</taxon>
        <taxon>Alteromonadales genera incertae sedis</taxon>
        <taxon>Motilimonas</taxon>
    </lineage>
</organism>
<dbReference type="GO" id="GO:0006826">
    <property type="term" value="P:iron ion transport"/>
    <property type="evidence" value="ECO:0007669"/>
    <property type="project" value="UniProtKB-KW"/>
</dbReference>
<evidence type="ECO:0000313" key="9">
    <source>
        <dbReference type="EMBL" id="RJG42439.1"/>
    </source>
</evidence>
<evidence type="ECO:0000256" key="1">
    <source>
        <dbReference type="ARBA" id="ARBA00004141"/>
    </source>
</evidence>
<dbReference type="SUPFAM" id="SSF81345">
    <property type="entry name" value="ABC transporter involved in vitamin B12 uptake, BtuC"/>
    <property type="match status" value="1"/>
</dbReference>
<dbReference type="OrthoDB" id="9804300at2"/>
<comment type="subcellular location">
    <subcellularLocation>
        <location evidence="7">Cell membrane</location>
        <topology evidence="7">Multi-pass membrane protein</topology>
    </subcellularLocation>
    <subcellularLocation>
        <location evidence="1">Membrane</location>
        <topology evidence="1">Multi-pass membrane protein</topology>
    </subcellularLocation>
</comment>
<dbReference type="GO" id="GO:0043190">
    <property type="term" value="C:ATP-binding cassette (ABC) transporter complex"/>
    <property type="evidence" value="ECO:0007669"/>
    <property type="project" value="InterPro"/>
</dbReference>
<gene>
    <name evidence="9" type="ORF">D1Z90_13275</name>
</gene>
<dbReference type="EMBL" id="QZCH01000017">
    <property type="protein sequence ID" value="RJG42439.1"/>
    <property type="molecule type" value="Genomic_DNA"/>
</dbReference>
<evidence type="ECO:0000256" key="2">
    <source>
        <dbReference type="ARBA" id="ARBA00008034"/>
    </source>
</evidence>
<dbReference type="Pfam" id="PF00950">
    <property type="entry name" value="ABC-3"/>
    <property type="match status" value="1"/>
</dbReference>
<keyword evidence="3" id="KW-0408">Iron</keyword>
<dbReference type="GO" id="GO:0071281">
    <property type="term" value="P:cellular response to iron ion"/>
    <property type="evidence" value="ECO:0007669"/>
    <property type="project" value="UniProtKB-ARBA"/>
</dbReference>
<dbReference type="RefSeq" id="WP_119911261.1">
    <property type="nucleotide sequence ID" value="NZ_QZCH01000017.1"/>
</dbReference>
<feature type="transmembrane region" description="Helical" evidence="8">
    <location>
        <begin position="93"/>
        <end position="114"/>
    </location>
</feature>
<dbReference type="AlphaFoldDB" id="A0A418YD85"/>
<reference evidence="9 10" key="1">
    <citation type="submission" date="2018-09" db="EMBL/GenBank/DDBJ databases">
        <authorList>
            <person name="Wang F."/>
        </authorList>
    </citation>
    <scope>NUCLEOTIDE SEQUENCE [LARGE SCALE GENOMIC DNA]</scope>
    <source>
        <strain evidence="9 10">PLHSC7-2</strain>
    </source>
</reference>
<feature type="transmembrane region" description="Helical" evidence="8">
    <location>
        <begin position="12"/>
        <end position="36"/>
    </location>
</feature>
<dbReference type="GO" id="GO:0055085">
    <property type="term" value="P:transmembrane transport"/>
    <property type="evidence" value="ECO:0007669"/>
    <property type="project" value="InterPro"/>
</dbReference>
<evidence type="ECO:0000256" key="5">
    <source>
        <dbReference type="ARBA" id="ARBA00022989"/>
    </source>
</evidence>
<dbReference type="GO" id="GO:0010043">
    <property type="term" value="P:response to zinc ion"/>
    <property type="evidence" value="ECO:0007669"/>
    <property type="project" value="TreeGrafter"/>
</dbReference>
<keyword evidence="7" id="KW-0813">Transport</keyword>
<feature type="transmembrane region" description="Helical" evidence="8">
    <location>
        <begin position="173"/>
        <end position="190"/>
    </location>
</feature>
<evidence type="ECO:0000256" key="6">
    <source>
        <dbReference type="ARBA" id="ARBA00023136"/>
    </source>
</evidence>
<dbReference type="Gene3D" id="1.10.3470.10">
    <property type="entry name" value="ABC transporter involved in vitamin B12 uptake, BtuC"/>
    <property type="match status" value="1"/>
</dbReference>
<keyword evidence="10" id="KW-1185">Reference proteome</keyword>
<dbReference type="InterPro" id="IPR001626">
    <property type="entry name" value="ABC_TroCD"/>
</dbReference>
<evidence type="ECO:0000256" key="3">
    <source>
        <dbReference type="ARBA" id="ARBA00022496"/>
    </source>
</evidence>
<name>A0A418YD85_9GAMM</name>
<keyword evidence="5 8" id="KW-1133">Transmembrane helix</keyword>
<feature type="transmembrane region" description="Helical" evidence="8">
    <location>
        <begin position="196"/>
        <end position="214"/>
    </location>
</feature>
<sequence length="290" mass="31189">MSQWSLPFQYEYMVNAMMLTTLTGAVCGFLSVFLMLKGWSLIGDALSHSVVPGVAFAYLLGWPFAMGAFISGGLAACALLFLNHFSKLKQDCIIGLIFTAFFGLGLFIASMSPTAVDIQTIVMGNVLAIAPADALQLVVISVVSGLILWAKWRDMMLVFFDPNQAASMGINPAVTKVIFFTLLSACTLAAQQTVGAFLVIAMVVIPGACAYLLADKFSNLLIIATSIGIVTSFLGCYISYFIDGATGAIIVLLQGLLFTLCFLLAPKYGITPLARKKQRRAEVIKEQVYD</sequence>
<dbReference type="Proteomes" id="UP000283255">
    <property type="component" value="Unassembled WGS sequence"/>
</dbReference>
<feature type="transmembrane region" description="Helical" evidence="8">
    <location>
        <begin position="221"/>
        <end position="242"/>
    </location>
</feature>
<keyword evidence="6 8" id="KW-0472">Membrane</keyword>
<keyword evidence="3" id="KW-0410">Iron transport</keyword>
<dbReference type="PANTHER" id="PTHR30477:SF13">
    <property type="entry name" value="IRON TRANSPORT SYSTEM MEMBRANE PROTEIN HI_0360-RELATED"/>
    <property type="match status" value="1"/>
</dbReference>
<evidence type="ECO:0000256" key="7">
    <source>
        <dbReference type="RuleBase" id="RU003943"/>
    </source>
</evidence>
<evidence type="ECO:0000256" key="4">
    <source>
        <dbReference type="ARBA" id="ARBA00022692"/>
    </source>
</evidence>
<feature type="transmembrane region" description="Helical" evidence="8">
    <location>
        <begin position="248"/>
        <end position="270"/>
    </location>
</feature>
<evidence type="ECO:0000313" key="10">
    <source>
        <dbReference type="Proteomes" id="UP000283255"/>
    </source>
</evidence>
<dbReference type="FunFam" id="1.10.3470.10:FF:000003">
    <property type="entry name" value="Iron ABC transporter permease SitD"/>
    <property type="match status" value="1"/>
</dbReference>
<proteinExistence type="inferred from homology"/>
<comment type="similarity">
    <text evidence="2 7">Belongs to the ABC-3 integral membrane protein family.</text>
</comment>
<feature type="transmembrane region" description="Helical" evidence="8">
    <location>
        <begin position="134"/>
        <end position="152"/>
    </location>
</feature>
<keyword evidence="4 7" id="KW-0812">Transmembrane</keyword>
<dbReference type="InterPro" id="IPR037294">
    <property type="entry name" value="ABC_BtuC-like"/>
</dbReference>
<dbReference type="CDD" id="cd06550">
    <property type="entry name" value="TM_ABC_iron-siderophores_like"/>
    <property type="match status" value="1"/>
</dbReference>
<dbReference type="PANTHER" id="PTHR30477">
    <property type="entry name" value="ABC-TRANSPORTER METAL-BINDING PROTEIN"/>
    <property type="match status" value="1"/>
</dbReference>
<comment type="caution">
    <text evidence="9">The sequence shown here is derived from an EMBL/GenBank/DDBJ whole genome shotgun (WGS) entry which is preliminary data.</text>
</comment>